<dbReference type="InParanoid" id="A0A5F4W0Y5"/>
<dbReference type="Proteomes" id="UP000008225">
    <property type="component" value="Chromosome 13"/>
</dbReference>
<dbReference type="PANTHER" id="PTHR46254:SF6">
    <property type="entry name" value="HIGH MOBILITY GROUP AT-HOOK 2"/>
    <property type="match status" value="1"/>
</dbReference>
<keyword evidence="2" id="KW-1185">Reference proteome</keyword>
<accession>A0A5F4W0Y5</accession>
<sequence>MQNGSHSVAQAGVHWCDLGSLRPPPPPPGFKGFSCLRLPSSWDYRCAPSRLAYFCICSRDRVSPHWPGWFLTPDLK</sequence>
<dbReference type="AlphaFoldDB" id="A0A5F4W0Y5"/>
<name>A0A5F4W0Y5_CALJA</name>
<protein>
    <submittedName>
        <fullName evidence="1">Uncharacterized protein</fullName>
    </submittedName>
</protein>
<reference evidence="1" key="3">
    <citation type="submission" date="2025-09" db="UniProtKB">
        <authorList>
            <consortium name="Ensembl"/>
        </authorList>
    </citation>
    <scope>IDENTIFICATION</scope>
</reference>
<dbReference type="Ensembl" id="ENSCJAT00000090682.2">
    <property type="protein sequence ID" value="ENSCJAP00000071473.2"/>
    <property type="gene ID" value="ENSCJAG00000054129.2"/>
</dbReference>
<organism evidence="1 2">
    <name type="scientific">Callithrix jacchus</name>
    <name type="common">White-tufted-ear marmoset</name>
    <name type="synonym">Simia Jacchus</name>
    <dbReference type="NCBI Taxonomy" id="9483"/>
    <lineage>
        <taxon>Eukaryota</taxon>
        <taxon>Metazoa</taxon>
        <taxon>Chordata</taxon>
        <taxon>Craniata</taxon>
        <taxon>Vertebrata</taxon>
        <taxon>Euteleostomi</taxon>
        <taxon>Mammalia</taxon>
        <taxon>Eutheria</taxon>
        <taxon>Euarchontoglires</taxon>
        <taxon>Primates</taxon>
        <taxon>Haplorrhini</taxon>
        <taxon>Platyrrhini</taxon>
        <taxon>Cebidae</taxon>
        <taxon>Callitrichinae</taxon>
        <taxon>Callithrix</taxon>
        <taxon>Callithrix</taxon>
    </lineage>
</organism>
<evidence type="ECO:0000313" key="1">
    <source>
        <dbReference type="Ensembl" id="ENSCJAP00000071473.2"/>
    </source>
</evidence>
<reference evidence="1" key="2">
    <citation type="submission" date="2025-08" db="UniProtKB">
        <authorList>
            <consortium name="Ensembl"/>
        </authorList>
    </citation>
    <scope>IDENTIFICATION</scope>
</reference>
<dbReference type="PANTHER" id="PTHR46254">
    <property type="entry name" value="PROTEIN GVQW1-RELATED"/>
    <property type="match status" value="1"/>
</dbReference>
<proteinExistence type="predicted"/>
<reference evidence="1" key="1">
    <citation type="submission" date="2009-03" db="EMBL/GenBank/DDBJ databases">
        <authorList>
            <person name="Warren W."/>
            <person name="Ye L."/>
            <person name="Minx P."/>
            <person name="Worley K."/>
            <person name="Gibbs R."/>
            <person name="Wilson R.K."/>
        </authorList>
    </citation>
    <scope>NUCLEOTIDE SEQUENCE [LARGE SCALE GENOMIC DNA]</scope>
</reference>
<dbReference type="GeneTree" id="ENSGT00940000161627"/>
<evidence type="ECO:0000313" key="2">
    <source>
        <dbReference type="Proteomes" id="UP000008225"/>
    </source>
</evidence>